<evidence type="ECO:0000256" key="1">
    <source>
        <dbReference type="ARBA" id="ARBA00004167"/>
    </source>
</evidence>
<evidence type="ECO:0000256" key="6">
    <source>
        <dbReference type="SAM" id="Phobius"/>
    </source>
</evidence>
<comment type="subcellular location">
    <subcellularLocation>
        <location evidence="1">Membrane</location>
        <topology evidence="1">Single-pass membrane protein</topology>
    </subcellularLocation>
</comment>
<evidence type="ECO:0000256" key="2">
    <source>
        <dbReference type="ARBA" id="ARBA00022692"/>
    </source>
</evidence>
<accession>A0A6A5XFR0</accession>
<organism evidence="8 9">
    <name type="scientific">Aaosphaeria arxii CBS 175.79</name>
    <dbReference type="NCBI Taxonomy" id="1450172"/>
    <lineage>
        <taxon>Eukaryota</taxon>
        <taxon>Fungi</taxon>
        <taxon>Dikarya</taxon>
        <taxon>Ascomycota</taxon>
        <taxon>Pezizomycotina</taxon>
        <taxon>Dothideomycetes</taxon>
        <taxon>Pleosporomycetidae</taxon>
        <taxon>Pleosporales</taxon>
        <taxon>Pleosporales incertae sedis</taxon>
        <taxon>Aaosphaeria</taxon>
    </lineage>
</organism>
<keyword evidence="2 6" id="KW-0812">Transmembrane</keyword>
<evidence type="ECO:0000256" key="7">
    <source>
        <dbReference type="SAM" id="SignalP"/>
    </source>
</evidence>
<dbReference type="Proteomes" id="UP000799778">
    <property type="component" value="Unassembled WGS sequence"/>
</dbReference>
<dbReference type="OrthoDB" id="5215637at2759"/>
<gene>
    <name evidence="8" type="ORF">BU24DRAFT_426298</name>
</gene>
<keyword evidence="7" id="KW-0732">Signal</keyword>
<protein>
    <recommendedName>
        <fullName evidence="10">Mid2 domain-containing protein</fullName>
    </recommendedName>
</protein>
<keyword evidence="3 6" id="KW-1133">Transmembrane helix</keyword>
<feature type="transmembrane region" description="Helical" evidence="6">
    <location>
        <begin position="209"/>
        <end position="230"/>
    </location>
</feature>
<evidence type="ECO:0000256" key="5">
    <source>
        <dbReference type="SAM" id="MobiDB-lite"/>
    </source>
</evidence>
<feature type="region of interest" description="Disordered" evidence="5">
    <location>
        <begin position="161"/>
        <end position="205"/>
    </location>
</feature>
<dbReference type="GeneID" id="54286333"/>
<dbReference type="RefSeq" id="XP_033379553.1">
    <property type="nucleotide sequence ID" value="XM_033528936.1"/>
</dbReference>
<evidence type="ECO:0008006" key="10">
    <source>
        <dbReference type="Google" id="ProtNLM"/>
    </source>
</evidence>
<evidence type="ECO:0000256" key="4">
    <source>
        <dbReference type="ARBA" id="ARBA00023136"/>
    </source>
</evidence>
<dbReference type="AlphaFoldDB" id="A0A6A5XFR0"/>
<feature type="chain" id="PRO_5025522561" description="Mid2 domain-containing protein" evidence="7">
    <location>
        <begin position="29"/>
        <end position="314"/>
    </location>
</feature>
<dbReference type="GO" id="GO:0071944">
    <property type="term" value="C:cell periphery"/>
    <property type="evidence" value="ECO:0007669"/>
    <property type="project" value="UniProtKB-ARBA"/>
</dbReference>
<dbReference type="InterPro" id="IPR051694">
    <property type="entry name" value="Immunoregulatory_rcpt-like"/>
</dbReference>
<evidence type="ECO:0000313" key="8">
    <source>
        <dbReference type="EMBL" id="KAF2011214.1"/>
    </source>
</evidence>
<proteinExistence type="predicted"/>
<dbReference type="GO" id="GO:0016020">
    <property type="term" value="C:membrane"/>
    <property type="evidence" value="ECO:0007669"/>
    <property type="project" value="UniProtKB-SubCell"/>
</dbReference>
<keyword evidence="9" id="KW-1185">Reference proteome</keyword>
<dbReference type="PANTHER" id="PTHR15549:SF26">
    <property type="entry name" value="AXIAL BUDDING PATTERN PROTEIN 2-RELATED"/>
    <property type="match status" value="1"/>
</dbReference>
<dbReference type="EMBL" id="ML978074">
    <property type="protein sequence ID" value="KAF2011214.1"/>
    <property type="molecule type" value="Genomic_DNA"/>
</dbReference>
<evidence type="ECO:0000313" key="9">
    <source>
        <dbReference type="Proteomes" id="UP000799778"/>
    </source>
</evidence>
<sequence>MPLGLLPQAFFLSIPAIWSVAFVNTAQATCFAPSGTEASLDFQPCPELDSICCALNRTNAPGKDVKDGFTRDICLSSGLCLSTMVENGVNKTSYWRPFCTEKDWNNNECLNVCTTGAFVAEHGNTMMTPCDRNAGANSTTWCCGDSRSCCDSNPITITPNFGEPLPTSSSSSSIPSSTSQATSTPSSTPTSSGSPESSSSSGLSTGTKAGIGVGVAVGGLVFLALGFFIAKSMYWKKRAKDNGVPGGEQYDRVASVPEDPTKFSGYPQPGWPNTVAAYHGSELGQESARYEMPGMPVQKDAQELPAMEENALRK</sequence>
<evidence type="ECO:0000256" key="3">
    <source>
        <dbReference type="ARBA" id="ARBA00022989"/>
    </source>
</evidence>
<keyword evidence="4 6" id="KW-0472">Membrane</keyword>
<name>A0A6A5XFR0_9PLEO</name>
<reference evidence="8" key="1">
    <citation type="journal article" date="2020" name="Stud. Mycol.">
        <title>101 Dothideomycetes genomes: a test case for predicting lifestyles and emergence of pathogens.</title>
        <authorList>
            <person name="Haridas S."/>
            <person name="Albert R."/>
            <person name="Binder M."/>
            <person name="Bloem J."/>
            <person name="Labutti K."/>
            <person name="Salamov A."/>
            <person name="Andreopoulos B."/>
            <person name="Baker S."/>
            <person name="Barry K."/>
            <person name="Bills G."/>
            <person name="Bluhm B."/>
            <person name="Cannon C."/>
            <person name="Castanera R."/>
            <person name="Culley D."/>
            <person name="Daum C."/>
            <person name="Ezra D."/>
            <person name="Gonzalez J."/>
            <person name="Henrissat B."/>
            <person name="Kuo A."/>
            <person name="Liang C."/>
            <person name="Lipzen A."/>
            <person name="Lutzoni F."/>
            <person name="Magnuson J."/>
            <person name="Mondo S."/>
            <person name="Nolan M."/>
            <person name="Ohm R."/>
            <person name="Pangilinan J."/>
            <person name="Park H.-J."/>
            <person name="Ramirez L."/>
            <person name="Alfaro M."/>
            <person name="Sun H."/>
            <person name="Tritt A."/>
            <person name="Yoshinaga Y."/>
            <person name="Zwiers L.-H."/>
            <person name="Turgeon B."/>
            <person name="Goodwin S."/>
            <person name="Spatafora J."/>
            <person name="Crous P."/>
            <person name="Grigoriev I."/>
        </authorList>
    </citation>
    <scope>NUCLEOTIDE SEQUENCE</scope>
    <source>
        <strain evidence="8">CBS 175.79</strain>
    </source>
</reference>
<feature type="signal peptide" evidence="7">
    <location>
        <begin position="1"/>
        <end position="28"/>
    </location>
</feature>
<feature type="compositionally biased region" description="Low complexity" evidence="5">
    <location>
        <begin position="166"/>
        <end position="205"/>
    </location>
</feature>
<dbReference type="PANTHER" id="PTHR15549">
    <property type="entry name" value="PAIRED IMMUNOGLOBULIN-LIKE TYPE 2 RECEPTOR"/>
    <property type="match status" value="1"/>
</dbReference>